<dbReference type="Proteomes" id="UP000242699">
    <property type="component" value="Unassembled WGS sequence"/>
</dbReference>
<dbReference type="CDD" id="cd00761">
    <property type="entry name" value="Glyco_tranf_GTA_type"/>
    <property type="match status" value="1"/>
</dbReference>
<dbReference type="AlphaFoldDB" id="A0A2T2WRV3"/>
<evidence type="ECO:0000259" key="2">
    <source>
        <dbReference type="Pfam" id="PF00535"/>
    </source>
</evidence>
<dbReference type="CDD" id="cd03801">
    <property type="entry name" value="GT4_PimA-like"/>
    <property type="match status" value="1"/>
</dbReference>
<dbReference type="Pfam" id="PF00535">
    <property type="entry name" value="Glycos_transf_2"/>
    <property type="match status" value="1"/>
</dbReference>
<evidence type="ECO:0008006" key="6">
    <source>
        <dbReference type="Google" id="ProtNLM"/>
    </source>
</evidence>
<dbReference type="GO" id="GO:0016757">
    <property type="term" value="F:glycosyltransferase activity"/>
    <property type="evidence" value="ECO:0007669"/>
    <property type="project" value="InterPro"/>
</dbReference>
<dbReference type="PANTHER" id="PTHR43685">
    <property type="entry name" value="GLYCOSYLTRANSFERASE"/>
    <property type="match status" value="1"/>
</dbReference>
<dbReference type="SUPFAM" id="SSF53756">
    <property type="entry name" value="UDP-Glycosyltransferase/glycogen phosphorylase"/>
    <property type="match status" value="1"/>
</dbReference>
<feature type="domain" description="Glycosyltransferase 2-like" evidence="2">
    <location>
        <begin position="419"/>
        <end position="555"/>
    </location>
</feature>
<accession>A0A2T2WRV3</accession>
<dbReference type="Gene3D" id="3.40.50.2000">
    <property type="entry name" value="Glycogen Phosphorylase B"/>
    <property type="match status" value="2"/>
</dbReference>
<gene>
    <name evidence="4" type="ORF">C7B43_17805</name>
</gene>
<reference evidence="4 5" key="1">
    <citation type="journal article" date="2014" name="BMC Genomics">
        <title>Comparison of environmental and isolate Sulfobacillus genomes reveals diverse carbon, sulfur, nitrogen, and hydrogen metabolisms.</title>
        <authorList>
            <person name="Justice N.B."/>
            <person name="Norman A."/>
            <person name="Brown C.T."/>
            <person name="Singh A."/>
            <person name="Thomas B.C."/>
            <person name="Banfield J.F."/>
        </authorList>
    </citation>
    <scope>NUCLEOTIDE SEQUENCE [LARGE SCALE GENOMIC DNA]</scope>
    <source>
        <strain evidence="4">AMDSBA1</strain>
    </source>
</reference>
<dbReference type="InterPro" id="IPR029044">
    <property type="entry name" value="Nucleotide-diphossugar_trans"/>
</dbReference>
<dbReference type="InterPro" id="IPR028098">
    <property type="entry name" value="Glyco_trans_4-like_N"/>
</dbReference>
<feature type="domain" description="Glycosyl transferase family 1" evidence="1">
    <location>
        <begin position="205"/>
        <end position="369"/>
    </location>
</feature>
<dbReference type="InterPro" id="IPR001173">
    <property type="entry name" value="Glyco_trans_2-like"/>
</dbReference>
<name>A0A2T2WRV3_9FIRM</name>
<dbReference type="InterPro" id="IPR050834">
    <property type="entry name" value="Glycosyltransf_2"/>
</dbReference>
<evidence type="ECO:0000313" key="5">
    <source>
        <dbReference type="Proteomes" id="UP000242699"/>
    </source>
</evidence>
<dbReference type="InterPro" id="IPR001296">
    <property type="entry name" value="Glyco_trans_1"/>
</dbReference>
<dbReference type="PANTHER" id="PTHR43685:SF2">
    <property type="entry name" value="GLYCOSYLTRANSFERASE 2-LIKE DOMAIN-CONTAINING PROTEIN"/>
    <property type="match status" value="1"/>
</dbReference>
<protein>
    <recommendedName>
        <fullName evidence="6">Glycosyltransferase</fullName>
    </recommendedName>
</protein>
<organism evidence="4 5">
    <name type="scientific">Sulfobacillus benefaciens</name>
    <dbReference type="NCBI Taxonomy" id="453960"/>
    <lineage>
        <taxon>Bacteria</taxon>
        <taxon>Bacillati</taxon>
        <taxon>Bacillota</taxon>
        <taxon>Clostridia</taxon>
        <taxon>Eubacteriales</taxon>
        <taxon>Clostridiales Family XVII. Incertae Sedis</taxon>
        <taxon>Sulfobacillus</taxon>
    </lineage>
</organism>
<proteinExistence type="predicted"/>
<evidence type="ECO:0000259" key="1">
    <source>
        <dbReference type="Pfam" id="PF00534"/>
    </source>
</evidence>
<dbReference type="Pfam" id="PF00534">
    <property type="entry name" value="Glycos_transf_1"/>
    <property type="match status" value="1"/>
</dbReference>
<dbReference type="Pfam" id="PF13579">
    <property type="entry name" value="Glyco_trans_4_4"/>
    <property type="match status" value="1"/>
</dbReference>
<sequence>MKYWLLTTEYPPYFGGGIATYAALMAKILHSHGHDVRVFVYDNEVQGIQETIGQGVSVTRFSELAADSRHIMGFSANLSYSYAAIVAKYIAKEGPPDIIESQEYLGLPYYLLQRKHTLDPVMARMRIIVTAHNPKFLLDPIDRAPTYQLPDYWTGEMERFSLRAADTVISPSSFLKKALQESLPGLEVTVIPNPYQLPETPGPLTREPRLLFAGRLQYFKGVLDLLNQLTPLWDAGFQWPLDLVGQDTPYYLKGHTFAEEIRQRYAPYIKKRLIAIRPRMPADELDRMYRRAGLVVLPSRFDNLPYVLLEAMSRECVVVATRTGGQQEVIVDKESGFLCDLDTLGETIERASRQSIDENRAMGRRARQRVAQWTEPEAVYRKKTELLESWQRRQTPTLFPVVRPRSQPPTATSKSGLLSIVVPYYNLGSYIFDTLDSLMKVPADVPKEIIVVDDGSSDGVSIAALRKAAKTYPQTTIYRTVNQGLARARNFGASKASGTFLAFLDADDTVDPLYYPRAIQILQHYDNLSFIGCWAQYFGADRHIWPTWNPEPPYALFHNPLNTSALVYLREHFLAYGLNDPEMEYGMEDYESLVRMIAQGCHGASIPEPYFHYRVRRASMSRAFNPINQQYLYRLIVQKNPHIYAEYAQDLFFLLNANGPQFLVDSPSVSPPARP</sequence>
<dbReference type="SUPFAM" id="SSF53448">
    <property type="entry name" value="Nucleotide-diphospho-sugar transferases"/>
    <property type="match status" value="1"/>
</dbReference>
<feature type="domain" description="Glycosyltransferase subfamily 4-like N-terminal" evidence="3">
    <location>
        <begin position="16"/>
        <end position="193"/>
    </location>
</feature>
<dbReference type="EMBL" id="PXYT01000063">
    <property type="protein sequence ID" value="PSR24969.1"/>
    <property type="molecule type" value="Genomic_DNA"/>
</dbReference>
<comment type="caution">
    <text evidence="4">The sequence shown here is derived from an EMBL/GenBank/DDBJ whole genome shotgun (WGS) entry which is preliminary data.</text>
</comment>
<dbReference type="Gene3D" id="3.90.550.10">
    <property type="entry name" value="Spore Coat Polysaccharide Biosynthesis Protein SpsA, Chain A"/>
    <property type="match status" value="1"/>
</dbReference>
<evidence type="ECO:0000313" key="4">
    <source>
        <dbReference type="EMBL" id="PSR24969.1"/>
    </source>
</evidence>
<evidence type="ECO:0000259" key="3">
    <source>
        <dbReference type="Pfam" id="PF13579"/>
    </source>
</evidence>